<dbReference type="RefSeq" id="WP_085884996.1">
    <property type="nucleotide sequence ID" value="NZ_FWFR01000003.1"/>
</dbReference>
<keyword evidence="3 7" id="KW-0732">Signal</keyword>
<evidence type="ECO:0000256" key="7">
    <source>
        <dbReference type="SAM" id="SignalP"/>
    </source>
</evidence>
<dbReference type="GO" id="GO:0016020">
    <property type="term" value="C:membrane"/>
    <property type="evidence" value="ECO:0007669"/>
    <property type="project" value="InterPro"/>
</dbReference>
<gene>
    <name evidence="8" type="ORF">OCH7691_03674</name>
</gene>
<evidence type="ECO:0000256" key="3">
    <source>
        <dbReference type="ARBA" id="ARBA00022729"/>
    </source>
</evidence>
<dbReference type="GO" id="GO:0009636">
    <property type="term" value="P:response to toxic substance"/>
    <property type="evidence" value="ECO:0007669"/>
    <property type="project" value="InterPro"/>
</dbReference>
<reference evidence="8 9" key="1">
    <citation type="submission" date="2017-03" db="EMBL/GenBank/DDBJ databases">
        <authorList>
            <person name="Afonso C.L."/>
            <person name="Miller P.J."/>
            <person name="Scott M.A."/>
            <person name="Spackman E."/>
            <person name="Goraichik I."/>
            <person name="Dimitrov K.M."/>
            <person name="Suarez D.L."/>
            <person name="Swayne D.E."/>
        </authorList>
    </citation>
    <scope>NUCLEOTIDE SEQUENCE [LARGE SCALE GENOMIC DNA]</scope>
    <source>
        <strain evidence="8 9">CECT 7691</strain>
    </source>
</reference>
<dbReference type="Proteomes" id="UP000193200">
    <property type="component" value="Unassembled WGS sequence"/>
</dbReference>
<keyword evidence="9" id="KW-1185">Reference proteome</keyword>
<organism evidence="8 9">
    <name type="scientific">Oceanibacterium hippocampi</name>
    <dbReference type="NCBI Taxonomy" id="745714"/>
    <lineage>
        <taxon>Bacteria</taxon>
        <taxon>Pseudomonadati</taxon>
        <taxon>Pseudomonadota</taxon>
        <taxon>Alphaproteobacteria</taxon>
        <taxon>Sneathiellales</taxon>
        <taxon>Sneathiellaceae</taxon>
        <taxon>Oceanibacterium</taxon>
    </lineage>
</organism>
<dbReference type="AlphaFoldDB" id="A0A1Y5TWE3"/>
<protein>
    <submittedName>
        <fullName evidence="8">Entericidin B membrane lipoprotein</fullName>
    </submittedName>
</protein>
<evidence type="ECO:0000313" key="9">
    <source>
        <dbReference type="Proteomes" id="UP000193200"/>
    </source>
</evidence>
<feature type="signal peptide" evidence="7">
    <location>
        <begin position="1"/>
        <end position="27"/>
    </location>
</feature>
<proteinExistence type="inferred from homology"/>
<sequence length="59" mass="6031">MTSLLSRDTAKLCLAFLLLGMTSVALPACNTVEGAGQDIEAAGDSISDTARDAEAELSD</sequence>
<feature type="chain" id="PRO_5012215701" evidence="7">
    <location>
        <begin position="28"/>
        <end position="59"/>
    </location>
</feature>
<dbReference type="EMBL" id="FWFR01000003">
    <property type="protein sequence ID" value="SLN73846.1"/>
    <property type="molecule type" value="Genomic_DNA"/>
</dbReference>
<evidence type="ECO:0000256" key="2">
    <source>
        <dbReference type="ARBA" id="ARBA00022475"/>
    </source>
</evidence>
<evidence type="ECO:0000256" key="6">
    <source>
        <dbReference type="ARBA" id="ARBA00023288"/>
    </source>
</evidence>
<comment type="similarity">
    <text evidence="1">Belongs to the EcnA/EcnB lipoprotein family.</text>
</comment>
<evidence type="ECO:0000256" key="5">
    <source>
        <dbReference type="ARBA" id="ARBA00023139"/>
    </source>
</evidence>
<name>A0A1Y5TWE3_9PROT</name>
<accession>A0A1Y5TWE3</accession>
<evidence type="ECO:0000256" key="1">
    <source>
        <dbReference type="ARBA" id="ARBA00010296"/>
    </source>
</evidence>
<dbReference type="Pfam" id="PF08085">
    <property type="entry name" value="Entericidin"/>
    <property type="match status" value="1"/>
</dbReference>
<keyword evidence="6 8" id="KW-0449">Lipoprotein</keyword>
<dbReference type="InParanoid" id="A0A1Y5TWE3"/>
<keyword evidence="2" id="KW-1003">Cell membrane</keyword>
<dbReference type="InterPro" id="IPR012556">
    <property type="entry name" value="Entericidin"/>
</dbReference>
<keyword evidence="4" id="KW-0472">Membrane</keyword>
<keyword evidence="5" id="KW-0564">Palmitate</keyword>
<evidence type="ECO:0000256" key="4">
    <source>
        <dbReference type="ARBA" id="ARBA00023136"/>
    </source>
</evidence>
<evidence type="ECO:0000313" key="8">
    <source>
        <dbReference type="EMBL" id="SLN73846.1"/>
    </source>
</evidence>